<dbReference type="Pfam" id="PF13186">
    <property type="entry name" value="SPASM"/>
    <property type="match status" value="1"/>
</dbReference>
<dbReference type="InterPro" id="IPR023885">
    <property type="entry name" value="4Fe4S-binding_SPASM_dom"/>
</dbReference>
<dbReference type="Gene3D" id="3.20.20.70">
    <property type="entry name" value="Aldolase class I"/>
    <property type="match status" value="1"/>
</dbReference>
<dbReference type="Pfam" id="PF04055">
    <property type="entry name" value="Radical_SAM"/>
    <property type="match status" value="1"/>
</dbReference>
<dbReference type="GO" id="GO:0046872">
    <property type="term" value="F:metal ion binding"/>
    <property type="evidence" value="ECO:0007669"/>
    <property type="project" value="UniProtKB-KW"/>
</dbReference>
<keyword evidence="2" id="KW-0004">4Fe-4S</keyword>
<dbReference type="SFLD" id="SFLDG01067">
    <property type="entry name" value="SPASM/twitch_domain_containing"/>
    <property type="match status" value="1"/>
</dbReference>
<comment type="cofactor">
    <cofactor evidence="1">
        <name>[4Fe-4S] cluster</name>
        <dbReference type="ChEBI" id="CHEBI:49883"/>
    </cofactor>
</comment>
<accession>A0A840BFU3</accession>
<evidence type="ECO:0000313" key="9">
    <source>
        <dbReference type="Proteomes" id="UP000561045"/>
    </source>
</evidence>
<gene>
    <name evidence="8" type="ORF">GGR36_001198</name>
</gene>
<comment type="caution">
    <text evidence="8">The sequence shown here is derived from an EMBL/GenBank/DDBJ whole genome shotgun (WGS) entry which is preliminary data.</text>
</comment>
<dbReference type="InterPro" id="IPR007197">
    <property type="entry name" value="rSAM"/>
</dbReference>
<keyword evidence="6" id="KW-0411">Iron-sulfur</keyword>
<evidence type="ECO:0000259" key="7">
    <source>
        <dbReference type="PROSITE" id="PS51918"/>
    </source>
</evidence>
<dbReference type="RefSeq" id="WP_183632978.1">
    <property type="nucleotide sequence ID" value="NZ_BAABLE010000011.1"/>
</dbReference>
<dbReference type="GO" id="GO:0051536">
    <property type="term" value="F:iron-sulfur cluster binding"/>
    <property type="evidence" value="ECO:0007669"/>
    <property type="project" value="UniProtKB-KW"/>
</dbReference>
<dbReference type="SFLD" id="SFLDS00029">
    <property type="entry name" value="Radical_SAM"/>
    <property type="match status" value="1"/>
</dbReference>
<dbReference type="SFLD" id="SFLDG01387">
    <property type="entry name" value="BtrN-like_SPASM_domain_contain"/>
    <property type="match status" value="1"/>
</dbReference>
<keyword evidence="3" id="KW-0949">S-adenosyl-L-methionine</keyword>
<evidence type="ECO:0000256" key="3">
    <source>
        <dbReference type="ARBA" id="ARBA00022691"/>
    </source>
</evidence>
<name>A0A840BFU3_9RHOO</name>
<dbReference type="InterPro" id="IPR050377">
    <property type="entry name" value="Radical_SAM_PqqE_MftC-like"/>
</dbReference>
<dbReference type="InterPro" id="IPR058240">
    <property type="entry name" value="rSAM_sf"/>
</dbReference>
<dbReference type="Proteomes" id="UP000561045">
    <property type="component" value="Unassembled WGS sequence"/>
</dbReference>
<evidence type="ECO:0000313" key="8">
    <source>
        <dbReference type="EMBL" id="MBB4011890.1"/>
    </source>
</evidence>
<dbReference type="GO" id="GO:0003824">
    <property type="term" value="F:catalytic activity"/>
    <property type="evidence" value="ECO:0007669"/>
    <property type="project" value="InterPro"/>
</dbReference>
<dbReference type="PROSITE" id="PS51918">
    <property type="entry name" value="RADICAL_SAM"/>
    <property type="match status" value="1"/>
</dbReference>
<evidence type="ECO:0000256" key="1">
    <source>
        <dbReference type="ARBA" id="ARBA00001966"/>
    </source>
</evidence>
<keyword evidence="5" id="KW-0408">Iron</keyword>
<dbReference type="PANTHER" id="PTHR11228:SF7">
    <property type="entry name" value="PQQA PEPTIDE CYCLASE"/>
    <property type="match status" value="1"/>
</dbReference>
<protein>
    <submittedName>
        <fullName evidence="8">Radical SAM protein with 4Fe4S-binding SPASM domain</fullName>
    </submittedName>
</protein>
<dbReference type="PANTHER" id="PTHR11228">
    <property type="entry name" value="RADICAL SAM DOMAIN PROTEIN"/>
    <property type="match status" value="1"/>
</dbReference>
<dbReference type="CDD" id="cd21109">
    <property type="entry name" value="SPASM"/>
    <property type="match status" value="1"/>
</dbReference>
<evidence type="ECO:0000256" key="2">
    <source>
        <dbReference type="ARBA" id="ARBA00022485"/>
    </source>
</evidence>
<keyword evidence="4" id="KW-0479">Metal-binding</keyword>
<reference evidence="8 9" key="1">
    <citation type="submission" date="2020-08" db="EMBL/GenBank/DDBJ databases">
        <title>Genomic Encyclopedia of Type Strains, Phase IV (KMG-IV): sequencing the most valuable type-strain genomes for metagenomic binning, comparative biology and taxonomic classification.</title>
        <authorList>
            <person name="Goeker M."/>
        </authorList>
    </citation>
    <scope>NUCLEOTIDE SEQUENCE [LARGE SCALE GENOMIC DNA]</scope>
    <source>
        <strain evidence="8 9">DSM 106739</strain>
    </source>
</reference>
<evidence type="ECO:0000256" key="5">
    <source>
        <dbReference type="ARBA" id="ARBA00023004"/>
    </source>
</evidence>
<organism evidence="8 9">
    <name type="scientific">Niveibacterium umoris</name>
    <dbReference type="NCBI Taxonomy" id="1193620"/>
    <lineage>
        <taxon>Bacteria</taxon>
        <taxon>Pseudomonadati</taxon>
        <taxon>Pseudomonadota</taxon>
        <taxon>Betaproteobacteria</taxon>
        <taxon>Rhodocyclales</taxon>
        <taxon>Rhodocyclaceae</taxon>
        <taxon>Niveibacterium</taxon>
    </lineage>
</organism>
<feature type="domain" description="Radical SAM core" evidence="7">
    <location>
        <begin position="3"/>
        <end position="217"/>
    </location>
</feature>
<keyword evidence="9" id="KW-1185">Reference proteome</keyword>
<dbReference type="InterPro" id="IPR034391">
    <property type="entry name" value="AdoMet-like_SPASM_containing"/>
</dbReference>
<dbReference type="CDD" id="cd01335">
    <property type="entry name" value="Radical_SAM"/>
    <property type="match status" value="1"/>
</dbReference>
<evidence type="ECO:0000256" key="6">
    <source>
        <dbReference type="ARBA" id="ARBA00023014"/>
    </source>
</evidence>
<proteinExistence type="predicted"/>
<dbReference type="InterPro" id="IPR013785">
    <property type="entry name" value="Aldolase_TIM"/>
</dbReference>
<evidence type="ECO:0000256" key="4">
    <source>
        <dbReference type="ARBA" id="ARBA00022723"/>
    </source>
</evidence>
<dbReference type="AlphaFoldDB" id="A0A840BFU3"/>
<sequence>MTLASPEVLDIEPIHTCNLRCKMCHVSTETLTNERIDIDQLERSLDGWEGGWAYVGSTHEPMAHPEFPKLIEVLARKRARIVLTTNATLAKPAALEALRGADVRRLYISFDGVTPSVYESVRRGASFDKALEGAMRLIDACRDAIIAVNYTVMASTLADTRAAAAFWEARGVHGVGFIVAVRRSNHPDAISEVLAGRQAEVTSAMEDVAEDIIRNGRAIFASSPVFSESWFLERYAGYCDPPVVFSHTGGKRPLNARTEILTAPHPEMPIACSAPFRGAKIRYSGEVVVCDRVVIGNIHDAPLLEIWRSPAAESVRATVPRPGNELCASCDYYRFCLRAASINLKDESAYTSERVRRSA</sequence>
<dbReference type="SUPFAM" id="SSF102114">
    <property type="entry name" value="Radical SAM enzymes"/>
    <property type="match status" value="1"/>
</dbReference>
<dbReference type="EMBL" id="JACIET010000001">
    <property type="protein sequence ID" value="MBB4011890.1"/>
    <property type="molecule type" value="Genomic_DNA"/>
</dbReference>